<evidence type="ECO:0000256" key="4">
    <source>
        <dbReference type="ARBA" id="ARBA00023125"/>
    </source>
</evidence>
<dbReference type="AlphaFoldDB" id="S0EZX3"/>
<feature type="domain" description="Response regulatory" evidence="8">
    <location>
        <begin position="3"/>
        <end position="116"/>
    </location>
</feature>
<sequence length="230" mass="26376">MTRVLVVDDDSFLVRSLEKLMLSEGFFCQSASSAREALRLLEGEPFDLVVLDVGLPDMDGFSLCRRIRLKHRMPVLFLSARGESAERVVGLEVGADDYIVKPFTPREFVARVRAQLRRANEYSRPVEARNEIRIGDLVVDFDRHDAFISGKRAQLTEREFELLALLARHVDKVLSSEWIFENVWGFQSETGPKTLAVYVRRLRCKIEADPDHPKYLLTVRGFGYQLVFPS</sequence>
<dbReference type="PROSITE" id="PS50110">
    <property type="entry name" value="RESPONSE_REGULATORY"/>
    <property type="match status" value="1"/>
</dbReference>
<dbReference type="Proteomes" id="UP000014227">
    <property type="component" value="Chromosome I"/>
</dbReference>
<dbReference type="InParanoid" id="S0EZX3"/>
<dbReference type="GO" id="GO:0000976">
    <property type="term" value="F:transcription cis-regulatory region binding"/>
    <property type="evidence" value="ECO:0007669"/>
    <property type="project" value="TreeGrafter"/>
</dbReference>
<dbReference type="SUPFAM" id="SSF52172">
    <property type="entry name" value="CheY-like"/>
    <property type="match status" value="1"/>
</dbReference>
<dbReference type="GO" id="GO:0000156">
    <property type="term" value="F:phosphorelay response regulator activity"/>
    <property type="evidence" value="ECO:0007669"/>
    <property type="project" value="TreeGrafter"/>
</dbReference>
<proteinExistence type="predicted"/>
<evidence type="ECO:0000256" key="2">
    <source>
        <dbReference type="ARBA" id="ARBA00023012"/>
    </source>
</evidence>
<dbReference type="RefSeq" id="WP_016483664.1">
    <property type="nucleotide sequence ID" value="NC_021487.1"/>
</dbReference>
<feature type="modified residue" description="4-aspartylphosphate" evidence="6">
    <location>
        <position position="52"/>
    </location>
</feature>
<dbReference type="InterPro" id="IPR011006">
    <property type="entry name" value="CheY-like_superfamily"/>
</dbReference>
<evidence type="ECO:0000256" key="1">
    <source>
        <dbReference type="ARBA" id="ARBA00022553"/>
    </source>
</evidence>
<keyword evidence="11" id="KW-1185">Reference proteome</keyword>
<accession>S0EZX3</accession>
<dbReference type="GO" id="GO:0006355">
    <property type="term" value="P:regulation of DNA-templated transcription"/>
    <property type="evidence" value="ECO:0007669"/>
    <property type="project" value="InterPro"/>
</dbReference>
<dbReference type="PATRIC" id="fig|1303518.3.peg.2431"/>
<dbReference type="Gene3D" id="1.10.10.10">
    <property type="entry name" value="Winged helix-like DNA-binding domain superfamily/Winged helix DNA-binding domain"/>
    <property type="match status" value="1"/>
</dbReference>
<dbReference type="PANTHER" id="PTHR48111">
    <property type="entry name" value="REGULATOR OF RPOS"/>
    <property type="match status" value="1"/>
</dbReference>
<dbReference type="CDD" id="cd00383">
    <property type="entry name" value="trans_reg_C"/>
    <property type="match status" value="1"/>
</dbReference>
<keyword evidence="1 6" id="KW-0597">Phosphoprotein</keyword>
<keyword evidence="4 7" id="KW-0238">DNA-binding</keyword>
<dbReference type="PROSITE" id="PS51755">
    <property type="entry name" value="OMPR_PHOB"/>
    <property type="match status" value="1"/>
</dbReference>
<evidence type="ECO:0000259" key="9">
    <source>
        <dbReference type="PROSITE" id="PS51755"/>
    </source>
</evidence>
<dbReference type="Pfam" id="PF00486">
    <property type="entry name" value="Trans_reg_C"/>
    <property type="match status" value="1"/>
</dbReference>
<evidence type="ECO:0000313" key="11">
    <source>
        <dbReference type="Proteomes" id="UP000014227"/>
    </source>
</evidence>
<evidence type="ECO:0000256" key="7">
    <source>
        <dbReference type="PROSITE-ProRule" id="PRU01091"/>
    </source>
</evidence>
<dbReference type="eggNOG" id="COG0745">
    <property type="taxonomic scope" value="Bacteria"/>
</dbReference>
<evidence type="ECO:0000256" key="3">
    <source>
        <dbReference type="ARBA" id="ARBA00023015"/>
    </source>
</evidence>
<dbReference type="InterPro" id="IPR016032">
    <property type="entry name" value="Sig_transdc_resp-reg_C-effctor"/>
</dbReference>
<feature type="DNA-binding region" description="OmpR/PhoB-type" evidence="7">
    <location>
        <begin position="129"/>
        <end position="228"/>
    </location>
</feature>
<dbReference type="SUPFAM" id="SSF46894">
    <property type="entry name" value="C-terminal effector domain of the bipartite response regulators"/>
    <property type="match status" value="1"/>
</dbReference>
<organism evidence="10 11">
    <name type="scientific">Chthonomonas calidirosea (strain DSM 23976 / ICMP 18418 / T49)</name>
    <dbReference type="NCBI Taxonomy" id="1303518"/>
    <lineage>
        <taxon>Bacteria</taxon>
        <taxon>Bacillati</taxon>
        <taxon>Armatimonadota</taxon>
        <taxon>Chthonomonadia</taxon>
        <taxon>Chthonomonadales</taxon>
        <taxon>Chthonomonadaceae</taxon>
        <taxon>Chthonomonas</taxon>
    </lineage>
</organism>
<dbReference type="SMART" id="SM00448">
    <property type="entry name" value="REC"/>
    <property type="match status" value="1"/>
</dbReference>
<dbReference type="Pfam" id="PF00072">
    <property type="entry name" value="Response_reg"/>
    <property type="match status" value="1"/>
</dbReference>
<dbReference type="InterPro" id="IPR001789">
    <property type="entry name" value="Sig_transdc_resp-reg_receiver"/>
</dbReference>
<evidence type="ECO:0000256" key="6">
    <source>
        <dbReference type="PROSITE-ProRule" id="PRU00169"/>
    </source>
</evidence>
<keyword evidence="2" id="KW-0902">Two-component regulatory system</keyword>
<dbReference type="OrthoDB" id="9790442at2"/>
<feature type="domain" description="OmpR/PhoB-type" evidence="9">
    <location>
        <begin position="129"/>
        <end position="228"/>
    </location>
</feature>
<dbReference type="HOGENOM" id="CLU_000445_30_4_0"/>
<dbReference type="Gene3D" id="6.10.250.690">
    <property type="match status" value="1"/>
</dbReference>
<dbReference type="STRING" id="454171.CP488_01755"/>
<dbReference type="InterPro" id="IPR001867">
    <property type="entry name" value="OmpR/PhoB-type_DNA-bd"/>
</dbReference>
<dbReference type="SMART" id="SM00862">
    <property type="entry name" value="Trans_reg_C"/>
    <property type="match status" value="1"/>
</dbReference>
<dbReference type="InterPro" id="IPR036388">
    <property type="entry name" value="WH-like_DNA-bd_sf"/>
</dbReference>
<gene>
    <name evidence="10" type="ORF">CCALI_02341</name>
</gene>
<dbReference type="InterPro" id="IPR039420">
    <property type="entry name" value="WalR-like"/>
</dbReference>
<keyword evidence="3" id="KW-0805">Transcription regulation</keyword>
<name>S0EZX3_CHTCT</name>
<dbReference type="Gene3D" id="3.40.50.2300">
    <property type="match status" value="1"/>
</dbReference>
<evidence type="ECO:0000256" key="5">
    <source>
        <dbReference type="ARBA" id="ARBA00023163"/>
    </source>
</evidence>
<keyword evidence="5" id="KW-0804">Transcription</keyword>
<dbReference type="GO" id="GO:0032993">
    <property type="term" value="C:protein-DNA complex"/>
    <property type="evidence" value="ECO:0007669"/>
    <property type="project" value="TreeGrafter"/>
</dbReference>
<protein>
    <submittedName>
        <fullName evidence="10">Response regulators consisting of a CheY-like receiver domain and a winged-helix DNA-binding domain</fullName>
    </submittedName>
</protein>
<evidence type="ECO:0000313" key="10">
    <source>
        <dbReference type="EMBL" id="CCW36145.1"/>
    </source>
</evidence>
<reference evidence="11" key="1">
    <citation type="submission" date="2013-03" db="EMBL/GenBank/DDBJ databases">
        <title>Genome sequence of Chthonomonas calidirosea, the first sequenced genome from the Armatimonadetes phylum (formally candidate division OP10).</title>
        <authorList>
            <person name="Lee K.C.Y."/>
            <person name="Morgan X.C."/>
            <person name="Dunfield P.F."/>
            <person name="Tamas I."/>
            <person name="Houghton K.M."/>
            <person name="Vyssotski M."/>
            <person name="Ryan J.L.J."/>
            <person name="Lagutin K."/>
            <person name="McDonald I.R."/>
            <person name="Stott M.B."/>
        </authorList>
    </citation>
    <scope>NUCLEOTIDE SEQUENCE [LARGE SCALE GENOMIC DNA]</scope>
    <source>
        <strain evidence="11">DSM 23976 / ICMP 18418 / T49</strain>
    </source>
</reference>
<dbReference type="KEGG" id="ccz:CCALI_02341"/>
<dbReference type="PANTHER" id="PTHR48111:SF1">
    <property type="entry name" value="TWO-COMPONENT RESPONSE REGULATOR ORR33"/>
    <property type="match status" value="1"/>
</dbReference>
<dbReference type="CDD" id="cd17574">
    <property type="entry name" value="REC_OmpR"/>
    <property type="match status" value="1"/>
</dbReference>
<dbReference type="EMBL" id="HF951689">
    <property type="protein sequence ID" value="CCW36145.1"/>
    <property type="molecule type" value="Genomic_DNA"/>
</dbReference>
<evidence type="ECO:0000259" key="8">
    <source>
        <dbReference type="PROSITE" id="PS50110"/>
    </source>
</evidence>
<dbReference type="GO" id="GO:0005829">
    <property type="term" value="C:cytosol"/>
    <property type="evidence" value="ECO:0007669"/>
    <property type="project" value="TreeGrafter"/>
</dbReference>